<evidence type="ECO:0000259" key="8">
    <source>
        <dbReference type="Pfam" id="PF05010"/>
    </source>
</evidence>
<evidence type="ECO:0000313" key="9">
    <source>
        <dbReference type="EMBL" id="KAL5111437.1"/>
    </source>
</evidence>
<dbReference type="Gene3D" id="1.20.5.1700">
    <property type="match status" value="1"/>
</dbReference>
<gene>
    <name evidence="9" type="ORF">TcWFU_001709</name>
</gene>
<dbReference type="InterPro" id="IPR007707">
    <property type="entry name" value="TACC_C"/>
</dbReference>
<feature type="compositionally biased region" description="Polar residues" evidence="7">
    <location>
        <begin position="458"/>
        <end position="470"/>
    </location>
</feature>
<comment type="subcellular location">
    <subcellularLocation>
        <location evidence="1">Cytoplasm</location>
        <location evidence="1">Cytoskeleton</location>
    </subcellularLocation>
</comment>
<dbReference type="Proteomes" id="UP001651158">
    <property type="component" value="Unassembled WGS sequence"/>
</dbReference>
<dbReference type="Pfam" id="PF05010">
    <property type="entry name" value="TACC_C"/>
    <property type="match status" value="1"/>
</dbReference>
<keyword evidence="3" id="KW-0963">Cytoplasm</keyword>
<organism evidence="9 10">
    <name type="scientific">Taenia crassiceps</name>
    <dbReference type="NCBI Taxonomy" id="6207"/>
    <lineage>
        <taxon>Eukaryota</taxon>
        <taxon>Metazoa</taxon>
        <taxon>Spiralia</taxon>
        <taxon>Lophotrochozoa</taxon>
        <taxon>Platyhelminthes</taxon>
        <taxon>Cestoda</taxon>
        <taxon>Eucestoda</taxon>
        <taxon>Cyclophyllidea</taxon>
        <taxon>Taeniidae</taxon>
        <taxon>Taenia</taxon>
    </lineage>
</organism>
<evidence type="ECO:0000256" key="2">
    <source>
        <dbReference type="ARBA" id="ARBA00009423"/>
    </source>
</evidence>
<evidence type="ECO:0000313" key="10">
    <source>
        <dbReference type="Proteomes" id="UP001651158"/>
    </source>
</evidence>
<evidence type="ECO:0000256" key="4">
    <source>
        <dbReference type="ARBA" id="ARBA00023054"/>
    </source>
</evidence>
<keyword evidence="5" id="KW-0206">Cytoskeleton</keyword>
<reference evidence="9 10" key="1">
    <citation type="journal article" date="2022" name="Front. Cell. Infect. Microbiol.">
        <title>The Genomes of Two Strains of Taenia crassiceps the Animal Model for the Study of Human Cysticercosis.</title>
        <authorList>
            <person name="Bobes R.J."/>
            <person name="Estrada K."/>
            <person name="Rios-Valencia D.G."/>
            <person name="Calderon-Gallegos A."/>
            <person name="de la Torre P."/>
            <person name="Carrero J.C."/>
            <person name="Sanchez-Flores A."/>
            <person name="Laclette J.P."/>
        </authorList>
    </citation>
    <scope>NUCLEOTIDE SEQUENCE [LARGE SCALE GENOMIC DNA]</scope>
    <source>
        <strain evidence="9">WFUcys</strain>
    </source>
</reference>
<sequence length="856" mass="94391">MDDRQKLIQLTSEEIDRLLADSSISLRGADDPVVTRTSGIAPESTFTEEDLALLDDTGVFKQTSSAAIEKEHNENVLQEATQVLGSQTERIPVVADEIPPNQFKDPTISAQPADSFSLSSHDSSQMSTGANHDYPRSSTQKRNSLSKLVHGWTTLMGHPIAGSISSQLSASPQSVSIFSPLLTQSSKILTGVVSSLLSPWAVASRQIAGASEHSFDEVGLVQDRPCENSLISAFEKIGVADSRSEHDDVFFSPNRERDETKGARNASISPLPTVHLRSATMEDTQCGPNTESSVYSDAISVQPSPVHSAPENIRCLIPPSSQRPSIHLFSNSDAVSSSHMELQSDVESFAPSESGRYTSRLVNVDITPSVSPNKTIAEEGAPKITQNLLLGVGISPRREVFHRNMLSSGSEISEDTFNHMTPSHKASEGFSVDMFSQKLEAETPTKSADVHPEGPGQPATNLTPKSTSKPRVTCSPFPMMISMLNDDEEWNRTQKSADRSAVPIIPRRKSKSVTDRRKDKYKDELVSRESAELCQESSKRCEMTTFEQLSPQLSSSICPSISGSVNMESAAPLDSDRNALGSHCPVPSCPSSEHLSAVCGMSQPPLREAANSVAFTDSEQEDKENVSPHALTVTRRRATHRIPVLSVSTAPVPAPRRSAHKAKTQPSLPTDREIIEEKVHLRREIKTLKAKEDILRLVLSKYETAFEEALDQRSQVDFAAASARAQASNEASETRRQAATLYNAVLDSQRRHERMHETIEKAEANQKEWLRRVEALRTKHAHQSEKGVTYQKYCLGKIQRALENQEARTTEMERELSKLRVYSKQIEMKQRSLEAEVRQKAQENQELTRICDSLLT</sequence>
<accession>A0ABR4QPG0</accession>
<protein>
    <recommendedName>
        <fullName evidence="8">Transforming acidic coiled-coil-containing protein C-terminal domain-containing protein</fullName>
    </recommendedName>
</protein>
<feature type="compositionally biased region" description="Basic and acidic residues" evidence="7">
    <location>
        <begin position="512"/>
        <end position="521"/>
    </location>
</feature>
<evidence type="ECO:0000256" key="3">
    <source>
        <dbReference type="ARBA" id="ARBA00022490"/>
    </source>
</evidence>
<evidence type="ECO:0000256" key="6">
    <source>
        <dbReference type="SAM" id="Coils"/>
    </source>
</evidence>
<feature type="domain" description="Transforming acidic coiled-coil-containing protein C-terminal" evidence="8">
    <location>
        <begin position="672"/>
        <end position="854"/>
    </location>
</feature>
<keyword evidence="10" id="KW-1185">Reference proteome</keyword>
<name>A0ABR4QPG0_9CEST</name>
<keyword evidence="4 6" id="KW-0175">Coiled coil</keyword>
<evidence type="ECO:0000256" key="5">
    <source>
        <dbReference type="ARBA" id="ARBA00023212"/>
    </source>
</evidence>
<comment type="similarity">
    <text evidence="2">Belongs to the TACC family.</text>
</comment>
<evidence type="ECO:0000256" key="7">
    <source>
        <dbReference type="SAM" id="MobiDB-lite"/>
    </source>
</evidence>
<feature type="region of interest" description="Disordered" evidence="7">
    <location>
        <begin position="441"/>
        <end position="472"/>
    </location>
</feature>
<feature type="region of interest" description="Disordered" evidence="7">
    <location>
        <begin position="97"/>
        <end position="142"/>
    </location>
</feature>
<evidence type="ECO:0000256" key="1">
    <source>
        <dbReference type="ARBA" id="ARBA00004245"/>
    </source>
</evidence>
<dbReference type="EMBL" id="JAKROA010000001">
    <property type="protein sequence ID" value="KAL5111437.1"/>
    <property type="molecule type" value="Genomic_DNA"/>
</dbReference>
<proteinExistence type="inferred from homology"/>
<comment type="caution">
    <text evidence="9">The sequence shown here is derived from an EMBL/GenBank/DDBJ whole genome shotgun (WGS) entry which is preliminary data.</text>
</comment>
<feature type="region of interest" description="Disordered" evidence="7">
    <location>
        <begin position="491"/>
        <end position="521"/>
    </location>
</feature>
<feature type="compositionally biased region" description="Basic and acidic residues" evidence="7">
    <location>
        <begin position="441"/>
        <end position="452"/>
    </location>
</feature>
<feature type="coiled-coil region" evidence="6">
    <location>
        <begin position="745"/>
        <end position="850"/>
    </location>
</feature>
<feature type="compositionally biased region" description="Low complexity" evidence="7">
    <location>
        <begin position="115"/>
        <end position="127"/>
    </location>
</feature>